<dbReference type="SUPFAM" id="SSF51430">
    <property type="entry name" value="NAD(P)-linked oxidoreductase"/>
    <property type="match status" value="1"/>
</dbReference>
<dbReference type="PIRSF" id="PIRSF000097">
    <property type="entry name" value="AKR"/>
    <property type="match status" value="1"/>
</dbReference>
<dbReference type="PROSITE" id="PS00062">
    <property type="entry name" value="ALDOKETO_REDUCTASE_2"/>
    <property type="match status" value="1"/>
</dbReference>
<dbReference type="Proteomes" id="UP000267251">
    <property type="component" value="Unassembled WGS sequence"/>
</dbReference>
<reference evidence="7" key="1">
    <citation type="journal article" date="2018" name="Nat. Microbiol.">
        <title>Leveraging single-cell genomics to expand the fungal tree of life.</title>
        <authorList>
            <person name="Ahrendt S.R."/>
            <person name="Quandt C.A."/>
            <person name="Ciobanu D."/>
            <person name="Clum A."/>
            <person name="Salamov A."/>
            <person name="Andreopoulos B."/>
            <person name="Cheng J.F."/>
            <person name="Woyke T."/>
            <person name="Pelin A."/>
            <person name="Henrissat B."/>
            <person name="Reynolds N.K."/>
            <person name="Benny G.L."/>
            <person name="Smith M.E."/>
            <person name="James T.Y."/>
            <person name="Grigoriev I.V."/>
        </authorList>
    </citation>
    <scope>NUCLEOTIDE SEQUENCE [LARGE SCALE GENOMIC DNA]</scope>
</reference>
<keyword evidence="7" id="KW-1185">Reference proteome</keyword>
<dbReference type="Gene3D" id="3.20.20.100">
    <property type="entry name" value="NADP-dependent oxidoreductase domain"/>
    <property type="match status" value="1"/>
</dbReference>
<protein>
    <submittedName>
        <fullName evidence="6">NADP-dependent oxidoreductase domain-containing protein</fullName>
    </submittedName>
</protein>
<feature type="binding site" evidence="3">
    <location>
        <position position="113"/>
    </location>
    <ligand>
        <name>substrate</name>
    </ligand>
</feature>
<name>A0A4P9Y6J2_9FUNG</name>
<evidence type="ECO:0000259" key="5">
    <source>
        <dbReference type="Pfam" id="PF00248"/>
    </source>
</evidence>
<dbReference type="Pfam" id="PF00248">
    <property type="entry name" value="Aldo_ket_red"/>
    <property type="match status" value="1"/>
</dbReference>
<evidence type="ECO:0000256" key="4">
    <source>
        <dbReference type="PIRSR" id="PIRSR000097-3"/>
    </source>
</evidence>
<keyword evidence="1" id="KW-0560">Oxidoreductase</keyword>
<dbReference type="PRINTS" id="PR00069">
    <property type="entry name" value="ALDKETRDTASE"/>
</dbReference>
<proteinExistence type="predicted"/>
<dbReference type="InterPro" id="IPR023210">
    <property type="entry name" value="NADP_OxRdtase_dom"/>
</dbReference>
<feature type="active site" description="Proton donor" evidence="2">
    <location>
        <position position="53"/>
    </location>
</feature>
<feature type="site" description="Lowers pKa of active site Tyr" evidence="4">
    <location>
        <position position="80"/>
    </location>
</feature>
<organism evidence="6 7">
    <name type="scientific">Piptocephalis cylindrospora</name>
    <dbReference type="NCBI Taxonomy" id="1907219"/>
    <lineage>
        <taxon>Eukaryota</taxon>
        <taxon>Fungi</taxon>
        <taxon>Fungi incertae sedis</taxon>
        <taxon>Zoopagomycota</taxon>
        <taxon>Zoopagomycotina</taxon>
        <taxon>Zoopagomycetes</taxon>
        <taxon>Zoopagales</taxon>
        <taxon>Piptocephalidaceae</taxon>
        <taxon>Piptocephalis</taxon>
    </lineage>
</organism>
<evidence type="ECO:0000313" key="7">
    <source>
        <dbReference type="Proteomes" id="UP000267251"/>
    </source>
</evidence>
<dbReference type="AlphaFoldDB" id="A0A4P9Y6J2"/>
<evidence type="ECO:0000256" key="3">
    <source>
        <dbReference type="PIRSR" id="PIRSR000097-2"/>
    </source>
</evidence>
<feature type="domain" description="NADP-dependent oxidoreductase" evidence="5">
    <location>
        <begin position="20"/>
        <end position="281"/>
    </location>
</feature>
<sequence>MSSLARHSFKLNTGAYIPAVGLGTWESKPGQVKTAVHTALRAGYRHLDCAAVYKNEVEVGEALASYTPAVLREDLFITSKVWATHTAPARVLPALERTLKDLQQDYLDLYLIHWPVAITEAGSSARDDKGMTKREPGVSFVDTWRAMEALLDTGKVKAIGVSNFDILHLKRLLAQCNVRPAVNQVELHPLFPQSELLQFCAKEGIHVSAYSPLGRGRELLEDSRVHGVAQRYRNDPAQAVLSWGIQRGTSVIPKSVTPTRIEDNLRVVSLDEDAMTSLDTVSTGRAQRLVEPSSWLGFTVFHGEGHVPEDL</sequence>
<evidence type="ECO:0000256" key="2">
    <source>
        <dbReference type="PIRSR" id="PIRSR000097-1"/>
    </source>
</evidence>
<evidence type="ECO:0000313" key="6">
    <source>
        <dbReference type="EMBL" id="RKP13851.1"/>
    </source>
</evidence>
<dbReference type="PANTHER" id="PTHR11732">
    <property type="entry name" value="ALDO/KETO REDUCTASE"/>
    <property type="match status" value="1"/>
</dbReference>
<gene>
    <name evidence="6" type="ORF">BJ684DRAFT_9487</name>
</gene>
<dbReference type="GO" id="GO:0016616">
    <property type="term" value="F:oxidoreductase activity, acting on the CH-OH group of donors, NAD or NADP as acceptor"/>
    <property type="evidence" value="ECO:0007669"/>
    <property type="project" value="UniProtKB-ARBA"/>
</dbReference>
<dbReference type="InterPro" id="IPR018170">
    <property type="entry name" value="Aldo/ket_reductase_CS"/>
</dbReference>
<dbReference type="InterPro" id="IPR036812">
    <property type="entry name" value="NAD(P)_OxRdtase_dom_sf"/>
</dbReference>
<evidence type="ECO:0000256" key="1">
    <source>
        <dbReference type="ARBA" id="ARBA00023002"/>
    </source>
</evidence>
<dbReference type="OrthoDB" id="416253at2759"/>
<accession>A0A4P9Y6J2</accession>
<dbReference type="FunFam" id="3.20.20.100:FF:000002">
    <property type="entry name" value="2,5-diketo-D-gluconic acid reductase A"/>
    <property type="match status" value="1"/>
</dbReference>
<dbReference type="InterPro" id="IPR020471">
    <property type="entry name" value="AKR"/>
</dbReference>
<dbReference type="EMBL" id="KZ987932">
    <property type="protein sequence ID" value="RKP13851.1"/>
    <property type="molecule type" value="Genomic_DNA"/>
</dbReference>
<dbReference type="PROSITE" id="PS00798">
    <property type="entry name" value="ALDOKETO_REDUCTASE_1"/>
    <property type="match status" value="1"/>
</dbReference>